<name>A0A392NHT6_9FABA</name>
<gene>
    <name evidence="1" type="ORF">A2U01_0019053</name>
</gene>
<reference evidence="1 2" key="1">
    <citation type="journal article" date="2018" name="Front. Plant Sci.">
        <title>Red Clover (Trifolium pratense) and Zigzag Clover (T. medium) - A Picture of Genomic Similarities and Differences.</title>
        <authorList>
            <person name="Dluhosova J."/>
            <person name="Istvanek J."/>
            <person name="Nedelnik J."/>
            <person name="Repkova J."/>
        </authorList>
    </citation>
    <scope>NUCLEOTIDE SEQUENCE [LARGE SCALE GENOMIC DNA]</scope>
    <source>
        <strain evidence="2">cv. 10/8</strain>
        <tissue evidence="1">Leaf</tissue>
    </source>
</reference>
<dbReference type="Proteomes" id="UP000265520">
    <property type="component" value="Unassembled WGS sequence"/>
</dbReference>
<protein>
    <submittedName>
        <fullName evidence="1">Uncharacterized protein</fullName>
    </submittedName>
</protein>
<comment type="caution">
    <text evidence="1">The sequence shown here is derived from an EMBL/GenBank/DDBJ whole genome shotgun (WGS) entry which is preliminary data.</text>
</comment>
<dbReference type="AlphaFoldDB" id="A0A392NHT6"/>
<proteinExistence type="predicted"/>
<dbReference type="EMBL" id="LXQA010036591">
    <property type="protein sequence ID" value="MCH98054.1"/>
    <property type="molecule type" value="Genomic_DNA"/>
</dbReference>
<feature type="non-terminal residue" evidence="1">
    <location>
        <position position="77"/>
    </location>
</feature>
<organism evidence="1 2">
    <name type="scientific">Trifolium medium</name>
    <dbReference type="NCBI Taxonomy" id="97028"/>
    <lineage>
        <taxon>Eukaryota</taxon>
        <taxon>Viridiplantae</taxon>
        <taxon>Streptophyta</taxon>
        <taxon>Embryophyta</taxon>
        <taxon>Tracheophyta</taxon>
        <taxon>Spermatophyta</taxon>
        <taxon>Magnoliopsida</taxon>
        <taxon>eudicotyledons</taxon>
        <taxon>Gunneridae</taxon>
        <taxon>Pentapetalae</taxon>
        <taxon>rosids</taxon>
        <taxon>fabids</taxon>
        <taxon>Fabales</taxon>
        <taxon>Fabaceae</taxon>
        <taxon>Papilionoideae</taxon>
        <taxon>50 kb inversion clade</taxon>
        <taxon>NPAAA clade</taxon>
        <taxon>Hologalegina</taxon>
        <taxon>IRL clade</taxon>
        <taxon>Trifolieae</taxon>
        <taxon>Trifolium</taxon>
    </lineage>
</organism>
<evidence type="ECO:0000313" key="2">
    <source>
        <dbReference type="Proteomes" id="UP000265520"/>
    </source>
</evidence>
<accession>A0A392NHT6</accession>
<evidence type="ECO:0000313" key="1">
    <source>
        <dbReference type="EMBL" id="MCH98054.1"/>
    </source>
</evidence>
<sequence length="77" mass="8972">MDTEFYLGPLIRDINEAVMVKLRWELLSSQNQWAPASLEVKDNSRWFVGDGSSINFWFDNWLEVALSTYSSLLLNDK</sequence>
<keyword evidence="2" id="KW-1185">Reference proteome</keyword>